<dbReference type="EMBL" id="JAOPHQ010000622">
    <property type="protein sequence ID" value="KAK0153806.1"/>
    <property type="molecule type" value="Genomic_DNA"/>
</dbReference>
<sequence length="159" mass="17385">MLKPYFEREGGPKALSEDLKQSPEQGTAVMLSSLEGTVEDDLTDPSRSAPVGRLENSEMLVKLPDLLSYLTPSESRDIRRLINDYQNLFRDVPSQTNVLEHDIDVGGAPPIKQHPTSAEPLGVTEPLLKTSGLDSSFLRDVPQGVLPDPSPPGKQPSRK</sequence>
<comment type="caution">
    <text evidence="2">The sequence shown here is derived from an EMBL/GenBank/DDBJ whole genome shotgun (WGS) entry which is preliminary data.</text>
</comment>
<gene>
    <name evidence="2" type="ORF">N1851_004119</name>
</gene>
<feature type="compositionally biased region" description="Basic and acidic residues" evidence="1">
    <location>
        <begin position="1"/>
        <end position="21"/>
    </location>
</feature>
<organism evidence="2 3">
    <name type="scientific">Merluccius polli</name>
    <name type="common">Benguela hake</name>
    <name type="synonym">Merluccius cadenati</name>
    <dbReference type="NCBI Taxonomy" id="89951"/>
    <lineage>
        <taxon>Eukaryota</taxon>
        <taxon>Metazoa</taxon>
        <taxon>Chordata</taxon>
        <taxon>Craniata</taxon>
        <taxon>Vertebrata</taxon>
        <taxon>Euteleostomi</taxon>
        <taxon>Actinopterygii</taxon>
        <taxon>Neopterygii</taxon>
        <taxon>Teleostei</taxon>
        <taxon>Neoteleostei</taxon>
        <taxon>Acanthomorphata</taxon>
        <taxon>Zeiogadaria</taxon>
        <taxon>Gadariae</taxon>
        <taxon>Gadiformes</taxon>
        <taxon>Gadoidei</taxon>
        <taxon>Merlucciidae</taxon>
        <taxon>Merluccius</taxon>
    </lineage>
</organism>
<proteinExistence type="predicted"/>
<name>A0AA47N8Z7_MERPO</name>
<evidence type="ECO:0000313" key="2">
    <source>
        <dbReference type="EMBL" id="KAK0153806.1"/>
    </source>
</evidence>
<protein>
    <submittedName>
        <fullName evidence="2">Uncharacterized protein</fullName>
    </submittedName>
</protein>
<feature type="region of interest" description="Disordered" evidence="1">
    <location>
        <begin position="102"/>
        <end position="159"/>
    </location>
</feature>
<keyword evidence="3" id="KW-1185">Reference proteome</keyword>
<feature type="compositionally biased region" description="Pro residues" evidence="1">
    <location>
        <begin position="148"/>
        <end position="159"/>
    </location>
</feature>
<accession>A0AA47N8Z7</accession>
<reference evidence="2" key="1">
    <citation type="journal article" date="2023" name="Front. Mar. Sci.">
        <title>A new Merluccius polli reference genome to investigate the effects of global change in West African waters.</title>
        <authorList>
            <person name="Mateo J.L."/>
            <person name="Blanco-Fernandez C."/>
            <person name="Garcia-Vazquez E."/>
            <person name="Machado-Schiaffino G."/>
        </authorList>
    </citation>
    <scope>NUCLEOTIDE SEQUENCE</scope>
    <source>
        <strain evidence="2">C29</strain>
        <tissue evidence="2">Fin</tissue>
    </source>
</reference>
<evidence type="ECO:0000256" key="1">
    <source>
        <dbReference type="SAM" id="MobiDB-lite"/>
    </source>
</evidence>
<evidence type="ECO:0000313" key="3">
    <source>
        <dbReference type="Proteomes" id="UP001174136"/>
    </source>
</evidence>
<dbReference type="Proteomes" id="UP001174136">
    <property type="component" value="Unassembled WGS sequence"/>
</dbReference>
<feature type="region of interest" description="Disordered" evidence="1">
    <location>
        <begin position="1"/>
        <end position="27"/>
    </location>
</feature>
<dbReference type="AlphaFoldDB" id="A0AA47N8Z7"/>